<dbReference type="CDD" id="cd22268">
    <property type="entry name" value="DPBB_RlpA-like"/>
    <property type="match status" value="1"/>
</dbReference>
<gene>
    <name evidence="3" type="primary">rlpA</name>
    <name evidence="6" type="ORF">HUK38_12880</name>
</gene>
<evidence type="ECO:0000256" key="2">
    <source>
        <dbReference type="ARBA" id="ARBA00023316"/>
    </source>
</evidence>
<evidence type="ECO:0000256" key="3">
    <source>
        <dbReference type="HAMAP-Rule" id="MF_02071"/>
    </source>
</evidence>
<dbReference type="EMBL" id="JABVCQ010000036">
    <property type="protein sequence ID" value="MBB1127111.1"/>
    <property type="molecule type" value="Genomic_DNA"/>
</dbReference>
<evidence type="ECO:0000313" key="6">
    <source>
        <dbReference type="EMBL" id="MBB1127111.1"/>
    </source>
</evidence>
<organism evidence="6 7">
    <name type="scientific">Thiospirillum jenense</name>
    <dbReference type="NCBI Taxonomy" id="1653858"/>
    <lineage>
        <taxon>Bacteria</taxon>
        <taxon>Pseudomonadati</taxon>
        <taxon>Pseudomonadota</taxon>
        <taxon>Gammaproteobacteria</taxon>
        <taxon>Chromatiales</taxon>
        <taxon>Chromatiaceae</taxon>
        <taxon>Thiospirillum</taxon>
    </lineage>
</organism>
<dbReference type="GO" id="GO:0000270">
    <property type="term" value="P:peptidoglycan metabolic process"/>
    <property type="evidence" value="ECO:0007669"/>
    <property type="project" value="UniProtKB-UniRule"/>
</dbReference>
<evidence type="ECO:0000256" key="1">
    <source>
        <dbReference type="ARBA" id="ARBA00023239"/>
    </source>
</evidence>
<protein>
    <recommendedName>
        <fullName evidence="3">Endolytic peptidoglycan transglycosylase RlpA</fullName>
        <ecNumber evidence="3">4.2.2.-</ecNumber>
    </recommendedName>
</protein>
<dbReference type="AlphaFoldDB" id="A0A839HEM4"/>
<dbReference type="InterPro" id="IPR036908">
    <property type="entry name" value="RlpA-like_sf"/>
</dbReference>
<dbReference type="RefSeq" id="WP_182584738.1">
    <property type="nucleotide sequence ID" value="NZ_JABVCQ010000036.1"/>
</dbReference>
<evidence type="ECO:0000256" key="4">
    <source>
        <dbReference type="RuleBase" id="RU003495"/>
    </source>
</evidence>
<keyword evidence="1 3" id="KW-0456">Lyase</keyword>
<evidence type="ECO:0000259" key="5">
    <source>
        <dbReference type="Pfam" id="PF03330"/>
    </source>
</evidence>
<dbReference type="InterPro" id="IPR012997">
    <property type="entry name" value="RplA"/>
</dbReference>
<accession>A0A839HEM4</accession>
<dbReference type="InterPro" id="IPR009009">
    <property type="entry name" value="RlpA-like_DPBB"/>
</dbReference>
<dbReference type="EC" id="4.2.2.-" evidence="3"/>
<dbReference type="HAMAP" id="MF_02071">
    <property type="entry name" value="RlpA"/>
    <property type="match status" value="1"/>
</dbReference>
<comment type="function">
    <text evidence="3">Lytic transglycosylase with a strong preference for naked glycan strands that lack stem peptides.</text>
</comment>
<keyword evidence="7" id="KW-1185">Reference proteome</keyword>
<dbReference type="NCBIfam" id="TIGR00413">
    <property type="entry name" value="rlpA"/>
    <property type="match status" value="1"/>
</dbReference>
<dbReference type="GO" id="GO:0008932">
    <property type="term" value="F:lytic endotransglycosylase activity"/>
    <property type="evidence" value="ECO:0007669"/>
    <property type="project" value="UniProtKB-UniRule"/>
</dbReference>
<keyword evidence="3" id="KW-0732">Signal</keyword>
<dbReference type="PANTHER" id="PTHR34183">
    <property type="entry name" value="ENDOLYTIC PEPTIDOGLYCAN TRANSGLYCOSYLASE RLPA"/>
    <property type="match status" value="1"/>
</dbReference>
<reference evidence="6 7" key="1">
    <citation type="journal article" date="2020" name="Arch. Microbiol.">
        <title>The genome sequence of the giant phototrophic gammaproteobacterium Thiospirillum jenense gives insight into its physiological properties and phylogenetic relationships.</title>
        <authorList>
            <person name="Imhoff J.F."/>
            <person name="Meyer T.E."/>
            <person name="Kyndt J.A."/>
        </authorList>
    </citation>
    <scope>NUCLEOTIDE SEQUENCE [LARGE SCALE GENOMIC DNA]</scope>
    <source>
        <strain evidence="6 7">DSM 216</strain>
    </source>
</reference>
<dbReference type="Gene3D" id="2.40.40.10">
    <property type="entry name" value="RlpA-like domain"/>
    <property type="match status" value="1"/>
</dbReference>
<evidence type="ECO:0000313" key="7">
    <source>
        <dbReference type="Proteomes" id="UP000548632"/>
    </source>
</evidence>
<dbReference type="GO" id="GO:0071555">
    <property type="term" value="P:cell wall organization"/>
    <property type="evidence" value="ECO:0007669"/>
    <property type="project" value="UniProtKB-KW"/>
</dbReference>
<feature type="domain" description="RlpA-like protein double-psi beta-barrel" evidence="5">
    <location>
        <begin position="33"/>
        <end position="122"/>
    </location>
</feature>
<dbReference type="Proteomes" id="UP000548632">
    <property type="component" value="Unassembled WGS sequence"/>
</dbReference>
<comment type="similarity">
    <text evidence="3 4">Belongs to the RlpA family.</text>
</comment>
<feature type="chain" id="PRO_5033187053" description="Endolytic peptidoglycan transglycosylase RlpA" evidence="3">
    <location>
        <begin position="27"/>
        <end position="136"/>
    </location>
</feature>
<dbReference type="PANTHER" id="PTHR34183:SF8">
    <property type="entry name" value="ENDOLYTIC PEPTIDOGLYCAN TRANSGLYCOSYLASE RLPA-RELATED"/>
    <property type="match status" value="1"/>
</dbReference>
<name>A0A839HEM4_9GAMM</name>
<sequence length="136" mass="14818" precursor="true">MIKPSFTAVSFALLSMMSPLTAPAVAAGSDMIQNGVASYYHDSLDGNKTASGQRYDRNVLSAAHKTLPLGTRVRVTDVKTGKSVIVRVNDRGPFVRGRIIDLSWRAARQLRITKKGIAKVKVEVLSIPNRRRARGA</sequence>
<feature type="signal peptide" evidence="3">
    <location>
        <begin position="1"/>
        <end position="26"/>
    </location>
</feature>
<dbReference type="InterPro" id="IPR034718">
    <property type="entry name" value="RlpA"/>
</dbReference>
<dbReference type="Pfam" id="PF03330">
    <property type="entry name" value="DPBB_1"/>
    <property type="match status" value="1"/>
</dbReference>
<keyword evidence="2 3" id="KW-0961">Cell wall biogenesis/degradation</keyword>
<proteinExistence type="inferred from homology"/>
<dbReference type="SUPFAM" id="SSF50685">
    <property type="entry name" value="Barwin-like endoglucanases"/>
    <property type="match status" value="1"/>
</dbReference>
<comment type="caution">
    <text evidence="6">The sequence shown here is derived from an EMBL/GenBank/DDBJ whole genome shotgun (WGS) entry which is preliminary data.</text>
</comment>